<name>A0A4C1UA94_EUMVA</name>
<evidence type="ECO:0000256" key="1">
    <source>
        <dbReference type="SAM" id="MobiDB-lite"/>
    </source>
</evidence>
<keyword evidence="3" id="KW-1185">Reference proteome</keyword>
<dbReference type="EMBL" id="BGZK01000146">
    <property type="protein sequence ID" value="GBP23030.1"/>
    <property type="molecule type" value="Genomic_DNA"/>
</dbReference>
<gene>
    <name evidence="2" type="ORF">EVAR_15704_1</name>
</gene>
<evidence type="ECO:0000313" key="3">
    <source>
        <dbReference type="Proteomes" id="UP000299102"/>
    </source>
</evidence>
<organism evidence="2 3">
    <name type="scientific">Eumeta variegata</name>
    <name type="common">Bagworm moth</name>
    <name type="synonym">Eumeta japonica</name>
    <dbReference type="NCBI Taxonomy" id="151549"/>
    <lineage>
        <taxon>Eukaryota</taxon>
        <taxon>Metazoa</taxon>
        <taxon>Ecdysozoa</taxon>
        <taxon>Arthropoda</taxon>
        <taxon>Hexapoda</taxon>
        <taxon>Insecta</taxon>
        <taxon>Pterygota</taxon>
        <taxon>Neoptera</taxon>
        <taxon>Endopterygota</taxon>
        <taxon>Lepidoptera</taxon>
        <taxon>Glossata</taxon>
        <taxon>Ditrysia</taxon>
        <taxon>Tineoidea</taxon>
        <taxon>Psychidae</taxon>
        <taxon>Oiketicinae</taxon>
        <taxon>Eumeta</taxon>
    </lineage>
</organism>
<feature type="compositionally biased region" description="Polar residues" evidence="1">
    <location>
        <begin position="85"/>
        <end position="100"/>
    </location>
</feature>
<proteinExistence type="predicted"/>
<evidence type="ECO:0000313" key="2">
    <source>
        <dbReference type="EMBL" id="GBP23030.1"/>
    </source>
</evidence>
<dbReference type="AlphaFoldDB" id="A0A4C1UA94"/>
<feature type="region of interest" description="Disordered" evidence="1">
    <location>
        <begin position="69"/>
        <end position="100"/>
    </location>
</feature>
<reference evidence="2 3" key="1">
    <citation type="journal article" date="2019" name="Commun. Biol.">
        <title>The bagworm genome reveals a unique fibroin gene that provides high tensile strength.</title>
        <authorList>
            <person name="Kono N."/>
            <person name="Nakamura H."/>
            <person name="Ohtoshi R."/>
            <person name="Tomita M."/>
            <person name="Numata K."/>
            <person name="Arakawa K."/>
        </authorList>
    </citation>
    <scope>NUCLEOTIDE SEQUENCE [LARGE SCALE GENOMIC DNA]</scope>
</reference>
<protein>
    <submittedName>
        <fullName evidence="2">Uncharacterized protein</fullName>
    </submittedName>
</protein>
<comment type="caution">
    <text evidence="2">The sequence shown here is derived from an EMBL/GenBank/DDBJ whole genome shotgun (WGS) entry which is preliminary data.</text>
</comment>
<sequence length="118" mass="13190">MYWQSHSILVRALAEPSTTSQPHNSRVYFKRCLYASGDHLPRIDKLYKKYCDGDARVCALGVRDPGDVTDSGMGLKPTVGPALKSGTSPQSNQIRNSSGYRNRDWNTIYVHVEKDTGE</sequence>
<accession>A0A4C1UA94</accession>
<dbReference type="Proteomes" id="UP000299102">
    <property type="component" value="Unassembled WGS sequence"/>
</dbReference>